<dbReference type="InterPro" id="IPR008948">
    <property type="entry name" value="L-Aspartase-like"/>
</dbReference>
<dbReference type="InterPro" id="IPR024083">
    <property type="entry name" value="Fumarase/histidase_N"/>
</dbReference>
<organism evidence="1 2">
    <name type="scientific">Burkholderia sola</name>
    <dbReference type="NCBI Taxonomy" id="2843302"/>
    <lineage>
        <taxon>Bacteria</taxon>
        <taxon>Pseudomonadati</taxon>
        <taxon>Pseudomonadota</taxon>
        <taxon>Betaproteobacteria</taxon>
        <taxon>Burkholderiales</taxon>
        <taxon>Burkholderiaceae</taxon>
        <taxon>Burkholderia</taxon>
        <taxon>Burkholderia cepacia complex</taxon>
    </lineage>
</organism>
<dbReference type="SUPFAM" id="SSF48557">
    <property type="entry name" value="L-aspartase-like"/>
    <property type="match status" value="1"/>
</dbReference>
<accession>A0ABV2C917</accession>
<evidence type="ECO:0000313" key="1">
    <source>
        <dbReference type="EMBL" id="MET1475612.1"/>
    </source>
</evidence>
<dbReference type="InterPro" id="IPR001106">
    <property type="entry name" value="Aromatic_Lyase"/>
</dbReference>
<keyword evidence="2" id="KW-1185">Reference proteome</keyword>
<evidence type="ECO:0000313" key="2">
    <source>
        <dbReference type="Proteomes" id="UP001548587"/>
    </source>
</evidence>
<dbReference type="PANTHER" id="PTHR10362">
    <property type="entry name" value="HISTIDINE AMMONIA-LYASE"/>
    <property type="match status" value="1"/>
</dbReference>
<comment type="caution">
    <text evidence="1">The sequence shown here is derived from an EMBL/GenBank/DDBJ whole genome shotgun (WGS) entry which is preliminary data.</text>
</comment>
<dbReference type="Proteomes" id="UP001548587">
    <property type="component" value="Unassembled WGS sequence"/>
</dbReference>
<dbReference type="EMBL" id="JBEWCH010000008">
    <property type="protein sequence ID" value="MET1475612.1"/>
    <property type="molecule type" value="Genomic_DNA"/>
</dbReference>
<reference evidence="1 2" key="1">
    <citation type="submission" date="2024-06" db="EMBL/GenBank/DDBJ databases">
        <title>Burkholderia sola in Mexico.</title>
        <authorList>
            <person name="Estrada P."/>
        </authorList>
    </citation>
    <scope>NUCLEOTIDE SEQUENCE [LARGE SCALE GENOMIC DNA]</scope>
    <source>
        <strain evidence="1 2">CpTa8-5</strain>
    </source>
</reference>
<proteinExistence type="predicted"/>
<sequence>MQANLIAAVATNVGPCFDDDMVRATMIARVNSLARGAFRHHGRQSSAICRCVQCGHLPVRTQQGLARNEWRSRSARRHCALACGGKWKSRLNGEVIPSAEALEKAGLKPMELGFKEGLALINGTSAMTGLANHQHLTSSRRH</sequence>
<name>A0ABV2C917_9BURK</name>
<dbReference type="GO" id="GO:0016829">
    <property type="term" value="F:lyase activity"/>
    <property type="evidence" value="ECO:0007669"/>
    <property type="project" value="UniProtKB-KW"/>
</dbReference>
<gene>
    <name evidence="1" type="ORF">ABXL37_15250</name>
</gene>
<keyword evidence="1" id="KW-0456">Lyase</keyword>
<dbReference type="Pfam" id="PF00221">
    <property type="entry name" value="Lyase_aromatic"/>
    <property type="match status" value="1"/>
</dbReference>
<protein>
    <submittedName>
        <fullName evidence="1">Aromatic amino acid lyase</fullName>
    </submittedName>
</protein>
<dbReference type="RefSeq" id="WP_209925969.1">
    <property type="nucleotide sequence ID" value="NZ_JBEWCH010000008.1"/>
</dbReference>
<dbReference type="Gene3D" id="1.10.275.10">
    <property type="entry name" value="Fumarase/aspartase (N-terminal domain)"/>
    <property type="match status" value="1"/>
</dbReference>